<evidence type="ECO:0000259" key="14">
    <source>
        <dbReference type="PROSITE" id="PS50255"/>
    </source>
</evidence>
<keyword evidence="17" id="KW-1185">Reference proteome</keyword>
<dbReference type="GO" id="GO:0020037">
    <property type="term" value="F:heme binding"/>
    <property type="evidence" value="ECO:0007669"/>
    <property type="project" value="UniProtKB-UniRule"/>
</dbReference>
<keyword evidence="9" id="KW-0560">Oxidoreductase</keyword>
<dbReference type="GO" id="GO:0005783">
    <property type="term" value="C:endoplasmic reticulum"/>
    <property type="evidence" value="ECO:0007669"/>
    <property type="project" value="TreeGrafter"/>
</dbReference>
<evidence type="ECO:0000256" key="13">
    <source>
        <dbReference type="RuleBase" id="RU362121"/>
    </source>
</evidence>
<evidence type="ECO:0000256" key="12">
    <source>
        <dbReference type="PIRSR" id="PIRSR601834-1"/>
    </source>
</evidence>
<evidence type="ECO:0000256" key="3">
    <source>
        <dbReference type="ARBA" id="ARBA00006105"/>
    </source>
</evidence>
<dbReference type="InterPro" id="IPR017938">
    <property type="entry name" value="Riboflavin_synthase-like_b-brl"/>
</dbReference>
<dbReference type="Gene3D" id="3.40.50.80">
    <property type="entry name" value="Nucleotide-binding domain of ferredoxin-NADP reductase (FNR) module"/>
    <property type="match status" value="1"/>
</dbReference>
<comment type="similarity">
    <text evidence="3">Belongs to the flavoprotein pyridine nucleotide cytochrome reductase family.</text>
</comment>
<dbReference type="FunFam" id="3.10.120.10:FF:000002">
    <property type="entry name" value="Cytochrome b5 type B"/>
    <property type="match status" value="1"/>
</dbReference>
<dbReference type="SUPFAM" id="SSF63380">
    <property type="entry name" value="Riboflavin synthase domain-like"/>
    <property type="match status" value="1"/>
</dbReference>
<proteinExistence type="inferred from homology"/>
<dbReference type="PROSITE" id="PS00191">
    <property type="entry name" value="CYTOCHROME_B5_1"/>
    <property type="match status" value="1"/>
</dbReference>
<dbReference type="VEuPathDB" id="FungiDB:Z518_00495"/>
<dbReference type="HOGENOM" id="CLU_003827_0_1_1"/>
<organism evidence="16 17">
    <name type="scientific">Rhinocladiella mackenziei CBS 650.93</name>
    <dbReference type="NCBI Taxonomy" id="1442369"/>
    <lineage>
        <taxon>Eukaryota</taxon>
        <taxon>Fungi</taxon>
        <taxon>Dikarya</taxon>
        <taxon>Ascomycota</taxon>
        <taxon>Pezizomycotina</taxon>
        <taxon>Eurotiomycetes</taxon>
        <taxon>Chaetothyriomycetidae</taxon>
        <taxon>Chaetothyriales</taxon>
        <taxon>Herpotrichiellaceae</taxon>
        <taxon>Rhinocladiella</taxon>
    </lineage>
</organism>
<gene>
    <name evidence="16" type="ORF">Z518_00495</name>
</gene>
<dbReference type="Gene3D" id="3.10.120.10">
    <property type="entry name" value="Cytochrome b5-like heme/steroid binding domain"/>
    <property type="match status" value="1"/>
</dbReference>
<evidence type="ECO:0000256" key="11">
    <source>
        <dbReference type="ARBA" id="ARBA00023136"/>
    </source>
</evidence>
<dbReference type="PRINTS" id="PR00406">
    <property type="entry name" value="CYTB5RDTASE"/>
</dbReference>
<evidence type="ECO:0000256" key="8">
    <source>
        <dbReference type="ARBA" id="ARBA00022827"/>
    </source>
</evidence>
<evidence type="ECO:0000313" key="16">
    <source>
        <dbReference type="EMBL" id="KIX09415.1"/>
    </source>
</evidence>
<dbReference type="PROSITE" id="PS50255">
    <property type="entry name" value="CYTOCHROME_B5_2"/>
    <property type="match status" value="1"/>
</dbReference>
<dbReference type="STRING" id="1442369.A0A0D2JJ25"/>
<dbReference type="SUPFAM" id="SSF55856">
    <property type="entry name" value="Cytochrome b5-like heme/steroid binding domain"/>
    <property type="match status" value="1"/>
</dbReference>
<evidence type="ECO:0000313" key="17">
    <source>
        <dbReference type="Proteomes" id="UP000053617"/>
    </source>
</evidence>
<protein>
    <submittedName>
        <fullName evidence="16">Rhinocladiella mackenziei CBS 650.93 unplaced genomic scaffold supercont1.1, whole genome shotgun sequence</fullName>
    </submittedName>
</protein>
<keyword evidence="7 13" id="KW-0479">Metal-binding</keyword>
<dbReference type="InterPro" id="IPR001834">
    <property type="entry name" value="CBR-like"/>
</dbReference>
<feature type="domain" description="FAD-binding FR-type" evidence="15">
    <location>
        <begin position="232"/>
        <end position="341"/>
    </location>
</feature>
<keyword evidence="4 13" id="KW-0349">Heme</keyword>
<keyword evidence="10 13" id="KW-0408">Iron</keyword>
<dbReference type="AlphaFoldDB" id="A0A0D2JJ25"/>
<dbReference type="InterPro" id="IPR001199">
    <property type="entry name" value="Cyt_B5-like_heme/steroid-bd"/>
</dbReference>
<feature type="binding site" evidence="12">
    <location>
        <position position="359"/>
    </location>
    <ligand>
        <name>FAD</name>
        <dbReference type="ChEBI" id="CHEBI:57692"/>
    </ligand>
</feature>
<dbReference type="SMART" id="SM01117">
    <property type="entry name" value="Cyt-b5"/>
    <property type="match status" value="1"/>
</dbReference>
<evidence type="ECO:0000256" key="9">
    <source>
        <dbReference type="ARBA" id="ARBA00023002"/>
    </source>
</evidence>
<name>A0A0D2JJ25_9EURO</name>
<feature type="binding site" evidence="12">
    <location>
        <position position="287"/>
    </location>
    <ligand>
        <name>FAD</name>
        <dbReference type="ChEBI" id="CHEBI:57692"/>
    </ligand>
</feature>
<evidence type="ECO:0000256" key="4">
    <source>
        <dbReference type="ARBA" id="ARBA00022617"/>
    </source>
</evidence>
<evidence type="ECO:0000259" key="15">
    <source>
        <dbReference type="PROSITE" id="PS51384"/>
    </source>
</evidence>
<dbReference type="GO" id="GO:0016020">
    <property type="term" value="C:membrane"/>
    <property type="evidence" value="ECO:0007669"/>
    <property type="project" value="UniProtKB-SubCell"/>
</dbReference>
<dbReference type="PANTHER" id="PTHR19370">
    <property type="entry name" value="NADH-CYTOCHROME B5 REDUCTASE"/>
    <property type="match status" value="1"/>
</dbReference>
<dbReference type="CDD" id="cd06183">
    <property type="entry name" value="cyt_b5_reduct_like"/>
    <property type="match status" value="1"/>
</dbReference>
<dbReference type="Pfam" id="PF00970">
    <property type="entry name" value="FAD_binding_6"/>
    <property type="match status" value="1"/>
</dbReference>
<dbReference type="GO" id="GO:0046872">
    <property type="term" value="F:metal ion binding"/>
    <property type="evidence" value="ECO:0007669"/>
    <property type="project" value="UniProtKB-UniRule"/>
</dbReference>
<keyword evidence="6" id="KW-0812">Transmembrane</keyword>
<dbReference type="Gene3D" id="2.40.30.10">
    <property type="entry name" value="Translation factors"/>
    <property type="match status" value="1"/>
</dbReference>
<comment type="cofactor">
    <cofactor evidence="1 12">
        <name>FAD</name>
        <dbReference type="ChEBI" id="CHEBI:57692"/>
    </cofactor>
</comment>
<keyword evidence="8 12" id="KW-0274">FAD</keyword>
<dbReference type="InterPro" id="IPR018506">
    <property type="entry name" value="Cyt_B5_heme-BS"/>
</dbReference>
<comment type="similarity">
    <text evidence="13">Belongs to the cytochrome b5 family.</text>
</comment>
<feature type="binding site" evidence="12">
    <location>
        <position position="316"/>
    </location>
    <ligand>
        <name>FAD</name>
        <dbReference type="ChEBI" id="CHEBI:57692"/>
    </ligand>
</feature>
<evidence type="ECO:0000256" key="2">
    <source>
        <dbReference type="ARBA" id="ARBA00004370"/>
    </source>
</evidence>
<keyword evidence="11" id="KW-0472">Membrane</keyword>
<evidence type="ECO:0000256" key="1">
    <source>
        <dbReference type="ARBA" id="ARBA00001974"/>
    </source>
</evidence>
<dbReference type="EMBL" id="KN847475">
    <property type="protein sequence ID" value="KIX09415.1"/>
    <property type="molecule type" value="Genomic_DNA"/>
</dbReference>
<accession>A0A0D2JJ25</accession>
<dbReference type="InterPro" id="IPR008333">
    <property type="entry name" value="Cbr1-like_FAD-bd_dom"/>
</dbReference>
<dbReference type="InterPro" id="IPR017927">
    <property type="entry name" value="FAD-bd_FR_type"/>
</dbReference>
<evidence type="ECO:0000256" key="7">
    <source>
        <dbReference type="ARBA" id="ARBA00022723"/>
    </source>
</evidence>
<feature type="binding site" evidence="12">
    <location>
        <position position="317"/>
    </location>
    <ligand>
        <name>FAD</name>
        <dbReference type="ChEBI" id="CHEBI:57692"/>
    </ligand>
</feature>
<dbReference type="InterPro" id="IPR039261">
    <property type="entry name" value="FNR_nucleotide-bd"/>
</dbReference>
<dbReference type="InterPro" id="IPR001433">
    <property type="entry name" value="OxRdtase_FAD/NAD-bd"/>
</dbReference>
<feature type="domain" description="Cytochrome b5 heme-binding" evidence="14">
    <location>
        <begin position="8"/>
        <end position="84"/>
    </location>
</feature>
<reference evidence="16 17" key="1">
    <citation type="submission" date="2015-01" db="EMBL/GenBank/DDBJ databases">
        <title>The Genome Sequence of Rhinocladiella mackenzie CBS 650.93.</title>
        <authorList>
            <consortium name="The Broad Institute Genomics Platform"/>
            <person name="Cuomo C."/>
            <person name="de Hoog S."/>
            <person name="Gorbushina A."/>
            <person name="Stielow B."/>
            <person name="Teixiera M."/>
            <person name="Abouelleil A."/>
            <person name="Chapman S.B."/>
            <person name="Priest M."/>
            <person name="Young S.K."/>
            <person name="Wortman J."/>
            <person name="Nusbaum C."/>
            <person name="Birren B."/>
        </authorList>
    </citation>
    <scope>NUCLEOTIDE SEQUENCE [LARGE SCALE GENOMIC DNA]</scope>
    <source>
        <strain evidence="16 17">CBS 650.93</strain>
    </source>
</reference>
<comment type="subcellular location">
    <subcellularLocation>
        <location evidence="2">Membrane</location>
    </subcellularLocation>
</comment>
<dbReference type="OrthoDB" id="432685at2759"/>
<evidence type="ECO:0000256" key="6">
    <source>
        <dbReference type="ARBA" id="ARBA00022692"/>
    </source>
</evidence>
<dbReference type="SUPFAM" id="SSF52343">
    <property type="entry name" value="Ferredoxin reductase-like, C-terminal NADP-linked domain"/>
    <property type="match status" value="1"/>
</dbReference>
<feature type="binding site" evidence="12">
    <location>
        <position position="309"/>
    </location>
    <ligand>
        <name>FAD</name>
        <dbReference type="ChEBI" id="CHEBI:57692"/>
    </ligand>
</feature>
<dbReference type="Pfam" id="PF00175">
    <property type="entry name" value="NAD_binding_1"/>
    <property type="match status" value="1"/>
</dbReference>
<evidence type="ECO:0000256" key="10">
    <source>
        <dbReference type="ARBA" id="ARBA00023004"/>
    </source>
</evidence>
<dbReference type="PRINTS" id="PR00363">
    <property type="entry name" value="CYTOCHROMEB5"/>
</dbReference>
<dbReference type="PANTHER" id="PTHR19370:SF178">
    <property type="entry name" value="CYTOCHROME-B5 REDUCTASE"/>
    <property type="match status" value="1"/>
</dbReference>
<sequence>MVADFVKKAIYSRERVSKQRGSDDVWIIVHGKVYDITNYLDHHPGGGKILKEVSGQDATSAFEDVGHSDDARDLLARFHIGELPKDEQAVTKTRIAFKSKPILPIKPTRMGILRSLPTLLMMSISQDAASTLLMCSCALLGSKLLWPELVSVESGRAYLDTLPAFWKGIVLSSLGSIAIFGHISYQFSKTIVMTKGFRIYPPVMRPSKALAGPPEFTTKEYTTREQLQRNPSQFQPVELIEKTQLTPSAYRFTLRTVSPADLTVPVGQHLQLLAHIPTPTAPTTITRSYTPLSSTISSSGYTVITLAVKIYDSGPMSQHLLNLSLNSILSARGPLGSYKGYHRFLCSEFGMLAAGTGITPMFPLIERICQDEKDDTTITLLYANGTRKGTLLKKELDQLAERYPGKLKVHYFLSAADESPEAKELHGRIDIFKMKELLPPVEESSKYLICGPDGFAQQMVRDLEVLGCKSQVEAVSHPTDQVFIF</sequence>
<dbReference type="GO" id="GO:0016491">
    <property type="term" value="F:oxidoreductase activity"/>
    <property type="evidence" value="ECO:0007669"/>
    <property type="project" value="UniProtKB-KW"/>
</dbReference>
<dbReference type="InterPro" id="IPR036400">
    <property type="entry name" value="Cyt_B5-like_heme/steroid_sf"/>
</dbReference>
<dbReference type="RefSeq" id="XP_013276551.1">
    <property type="nucleotide sequence ID" value="XM_013421097.1"/>
</dbReference>
<feature type="binding site" evidence="12">
    <location>
        <position position="289"/>
    </location>
    <ligand>
        <name>FAD</name>
        <dbReference type="ChEBI" id="CHEBI:57692"/>
    </ligand>
</feature>
<evidence type="ECO:0000256" key="5">
    <source>
        <dbReference type="ARBA" id="ARBA00022630"/>
    </source>
</evidence>
<dbReference type="PROSITE" id="PS51384">
    <property type="entry name" value="FAD_FR"/>
    <property type="match status" value="1"/>
</dbReference>
<dbReference type="Proteomes" id="UP000053617">
    <property type="component" value="Unassembled WGS sequence"/>
</dbReference>
<keyword evidence="5 12" id="KW-0285">Flavoprotein</keyword>
<dbReference type="Pfam" id="PF00173">
    <property type="entry name" value="Cyt-b5"/>
    <property type="match status" value="1"/>
</dbReference>
<dbReference type="GeneID" id="25288566"/>